<sequence length="450" mass="51429">MPIIGQVPEGNHCIDQHVFFPSIYSAHTDCVVMEDRETTEVFLHQVTESMKNVTGQMSLLQLTKANYENWNIQMKDLLESQDAWEIAGAATSKEAWDILGKVFKGADRVKQLRLQTLRGELESMKMESESVSDYIMRVQAVVNQLIRNDEALTDMRVMEKILRSLTDNFENVVCAIEESKDLTMLTVDELAGSIEAHEQHKKKNNEENFKPRRQSKTKRYSIFKIFEVECMVVEVVEMVAVVKAVVMKSTIRRKDNQANQIGVIEDAVDEETINQTIPTSSATSVASGRNNNLALEDEANEDFLLMAQNEVNFNNDTLWRCIKSGGQRSRYNLLLIKEWLDRVNPRCLLRTRPQDQYFEYGATRGEMLPDTFERPGTTLEGQALVSGCSSRDRHKSDVQTEFKKSARKMFASQLRRQGIVVVSPLWSLISWWSKRVSKEEHAARATGYGL</sequence>
<dbReference type="Proteomes" id="UP000436088">
    <property type="component" value="Unassembled WGS sequence"/>
</dbReference>
<proteinExistence type="predicted"/>
<keyword evidence="2" id="KW-1185">Reference proteome</keyword>
<dbReference type="Pfam" id="PF14223">
    <property type="entry name" value="Retrotran_gag_2"/>
    <property type="match status" value="1"/>
</dbReference>
<name>A0A6A2XLA3_HIBSY</name>
<evidence type="ECO:0000313" key="2">
    <source>
        <dbReference type="Proteomes" id="UP000436088"/>
    </source>
</evidence>
<dbReference type="PANTHER" id="PTHR35317:SF28">
    <property type="entry name" value="ZINC FINGER, CCHC-TYPE, RIBONUCLEASE H-LIKE DOMAIN, GAG-PRE-INTEGRASE DOMAIN PROTEIN-RELATED"/>
    <property type="match status" value="1"/>
</dbReference>
<organism evidence="1 2">
    <name type="scientific">Hibiscus syriacus</name>
    <name type="common">Rose of Sharon</name>
    <dbReference type="NCBI Taxonomy" id="106335"/>
    <lineage>
        <taxon>Eukaryota</taxon>
        <taxon>Viridiplantae</taxon>
        <taxon>Streptophyta</taxon>
        <taxon>Embryophyta</taxon>
        <taxon>Tracheophyta</taxon>
        <taxon>Spermatophyta</taxon>
        <taxon>Magnoliopsida</taxon>
        <taxon>eudicotyledons</taxon>
        <taxon>Gunneridae</taxon>
        <taxon>Pentapetalae</taxon>
        <taxon>rosids</taxon>
        <taxon>malvids</taxon>
        <taxon>Malvales</taxon>
        <taxon>Malvaceae</taxon>
        <taxon>Malvoideae</taxon>
        <taxon>Hibiscus</taxon>
    </lineage>
</organism>
<protein>
    <submittedName>
        <fullName evidence="1">Rhodanese-like domain-containing protein 4A</fullName>
    </submittedName>
</protein>
<dbReference type="AlphaFoldDB" id="A0A6A2XLA3"/>
<comment type="caution">
    <text evidence="1">The sequence shown here is derived from an EMBL/GenBank/DDBJ whole genome shotgun (WGS) entry which is preliminary data.</text>
</comment>
<gene>
    <name evidence="1" type="ORF">F3Y22_tig00111584pilonHSYRG00229</name>
</gene>
<accession>A0A6A2XLA3</accession>
<reference evidence="1" key="1">
    <citation type="submission" date="2019-09" db="EMBL/GenBank/DDBJ databases">
        <title>Draft genome information of white flower Hibiscus syriacus.</title>
        <authorList>
            <person name="Kim Y.-M."/>
        </authorList>
    </citation>
    <scope>NUCLEOTIDE SEQUENCE [LARGE SCALE GENOMIC DNA]</scope>
    <source>
        <strain evidence="1">YM2019G1</strain>
    </source>
</reference>
<dbReference type="EMBL" id="VEPZ02001376">
    <property type="protein sequence ID" value="KAE8676583.1"/>
    <property type="molecule type" value="Genomic_DNA"/>
</dbReference>
<dbReference type="PANTHER" id="PTHR35317">
    <property type="entry name" value="OS04G0629600 PROTEIN"/>
    <property type="match status" value="1"/>
</dbReference>
<evidence type="ECO:0000313" key="1">
    <source>
        <dbReference type="EMBL" id="KAE8676583.1"/>
    </source>
</evidence>